<gene>
    <name evidence="4" type="ORF">Sradi_1259500</name>
</gene>
<reference evidence="4" key="2">
    <citation type="journal article" date="2024" name="Plant">
        <title>Genomic evolution and insights into agronomic trait innovations of Sesamum species.</title>
        <authorList>
            <person name="Miao H."/>
            <person name="Wang L."/>
            <person name="Qu L."/>
            <person name="Liu H."/>
            <person name="Sun Y."/>
            <person name="Le M."/>
            <person name="Wang Q."/>
            <person name="Wei S."/>
            <person name="Zheng Y."/>
            <person name="Lin W."/>
            <person name="Duan Y."/>
            <person name="Cao H."/>
            <person name="Xiong S."/>
            <person name="Wang X."/>
            <person name="Wei L."/>
            <person name="Li C."/>
            <person name="Ma Q."/>
            <person name="Ju M."/>
            <person name="Zhao R."/>
            <person name="Li G."/>
            <person name="Mu C."/>
            <person name="Tian Q."/>
            <person name="Mei H."/>
            <person name="Zhang T."/>
            <person name="Gao T."/>
            <person name="Zhang H."/>
        </authorList>
    </citation>
    <scope>NUCLEOTIDE SEQUENCE</scope>
    <source>
        <strain evidence="4">G02</strain>
    </source>
</reference>
<evidence type="ECO:0000256" key="2">
    <source>
        <dbReference type="ARBA" id="ARBA00022737"/>
    </source>
</evidence>
<sequence>MIRRSGASRTEIIDSLLGTYEKCGSNLYVFDLFIRTYVQARKFREAVEAFRALKIRNVCVSINACNSLLGGLGKIGWVDLAREVYEEMVRSRMDLNSYTLNIMVNVFCKDGKMEKAKEHLMEMEKRGIFADIVTYNTMINAYCRGGISRKVSR</sequence>
<dbReference type="NCBIfam" id="TIGR00756">
    <property type="entry name" value="PPR"/>
    <property type="match status" value="3"/>
</dbReference>
<dbReference type="EMBL" id="JACGWJ010000005">
    <property type="protein sequence ID" value="KAL0418460.1"/>
    <property type="molecule type" value="Genomic_DNA"/>
</dbReference>
<organism evidence="4">
    <name type="scientific">Sesamum radiatum</name>
    <name type="common">Black benniseed</name>
    <dbReference type="NCBI Taxonomy" id="300843"/>
    <lineage>
        <taxon>Eukaryota</taxon>
        <taxon>Viridiplantae</taxon>
        <taxon>Streptophyta</taxon>
        <taxon>Embryophyta</taxon>
        <taxon>Tracheophyta</taxon>
        <taxon>Spermatophyta</taxon>
        <taxon>Magnoliopsida</taxon>
        <taxon>eudicotyledons</taxon>
        <taxon>Gunneridae</taxon>
        <taxon>Pentapetalae</taxon>
        <taxon>asterids</taxon>
        <taxon>lamiids</taxon>
        <taxon>Lamiales</taxon>
        <taxon>Pedaliaceae</taxon>
        <taxon>Sesamum</taxon>
    </lineage>
</organism>
<dbReference type="Pfam" id="PF13041">
    <property type="entry name" value="PPR_2"/>
    <property type="match status" value="1"/>
</dbReference>
<reference evidence="4" key="1">
    <citation type="submission" date="2020-06" db="EMBL/GenBank/DDBJ databases">
        <authorList>
            <person name="Li T."/>
            <person name="Hu X."/>
            <person name="Zhang T."/>
            <person name="Song X."/>
            <person name="Zhang H."/>
            <person name="Dai N."/>
            <person name="Sheng W."/>
            <person name="Hou X."/>
            <person name="Wei L."/>
        </authorList>
    </citation>
    <scope>NUCLEOTIDE SEQUENCE</scope>
    <source>
        <strain evidence="4">G02</strain>
        <tissue evidence="4">Leaf</tissue>
    </source>
</reference>
<name>A0AAW2UNG8_SESRA</name>
<dbReference type="InterPro" id="IPR002885">
    <property type="entry name" value="PPR_rpt"/>
</dbReference>
<dbReference type="Gene3D" id="1.25.40.10">
    <property type="entry name" value="Tetratricopeptide repeat domain"/>
    <property type="match status" value="1"/>
</dbReference>
<evidence type="ECO:0000256" key="1">
    <source>
        <dbReference type="ARBA" id="ARBA00007626"/>
    </source>
</evidence>
<dbReference type="PROSITE" id="PS51375">
    <property type="entry name" value="PPR"/>
    <property type="match status" value="2"/>
</dbReference>
<dbReference type="InterPro" id="IPR011990">
    <property type="entry name" value="TPR-like_helical_dom_sf"/>
</dbReference>
<keyword evidence="2" id="KW-0677">Repeat</keyword>
<feature type="repeat" description="PPR" evidence="3">
    <location>
        <begin position="96"/>
        <end position="130"/>
    </location>
</feature>
<proteinExistence type="inferred from homology"/>
<evidence type="ECO:0000313" key="4">
    <source>
        <dbReference type="EMBL" id="KAL0418460.1"/>
    </source>
</evidence>
<comment type="caution">
    <text evidence="4">The sequence shown here is derived from an EMBL/GenBank/DDBJ whole genome shotgun (WGS) entry which is preliminary data.</text>
</comment>
<accession>A0AAW2UNG8</accession>
<dbReference type="AlphaFoldDB" id="A0AAW2UNG8"/>
<dbReference type="Pfam" id="PF01535">
    <property type="entry name" value="PPR"/>
    <property type="match status" value="2"/>
</dbReference>
<dbReference type="PANTHER" id="PTHR47447:SF28">
    <property type="entry name" value="PENTACOTRIPEPTIDE-REPEAT REGION OF PRORP DOMAIN-CONTAINING PROTEIN"/>
    <property type="match status" value="1"/>
</dbReference>
<protein>
    <submittedName>
        <fullName evidence="4">Pentatricopeptide repeat-containing protein</fullName>
    </submittedName>
</protein>
<dbReference type="PANTHER" id="PTHR47447">
    <property type="entry name" value="OS03G0856100 PROTEIN"/>
    <property type="match status" value="1"/>
</dbReference>
<comment type="similarity">
    <text evidence="1">Belongs to the PPR family. P subfamily.</text>
</comment>
<feature type="repeat" description="PPR" evidence="3">
    <location>
        <begin position="61"/>
        <end position="95"/>
    </location>
</feature>
<evidence type="ECO:0000256" key="3">
    <source>
        <dbReference type="PROSITE-ProRule" id="PRU00708"/>
    </source>
</evidence>